<keyword evidence="1" id="KW-0812">Transmembrane</keyword>
<comment type="similarity">
    <text evidence="1">Belongs to the TonB-dependent receptor family.</text>
</comment>
<dbReference type="InterPro" id="IPR012910">
    <property type="entry name" value="Plug_dom"/>
</dbReference>
<evidence type="ECO:0000259" key="4">
    <source>
        <dbReference type="Pfam" id="PF07715"/>
    </source>
</evidence>
<keyword evidence="1" id="KW-0472">Membrane</keyword>
<dbReference type="GO" id="GO:0015344">
    <property type="term" value="F:siderophore uptake transmembrane transporter activity"/>
    <property type="evidence" value="ECO:0007669"/>
    <property type="project" value="TreeGrafter"/>
</dbReference>
<feature type="signal peptide" evidence="3">
    <location>
        <begin position="1"/>
        <end position="28"/>
    </location>
</feature>
<proteinExistence type="inferred from homology"/>
<keyword evidence="6" id="KW-1185">Reference proteome</keyword>
<dbReference type="Proteomes" id="UP000535937">
    <property type="component" value="Unassembled WGS sequence"/>
</dbReference>
<keyword evidence="1" id="KW-1134">Transmembrane beta strand</keyword>
<gene>
    <name evidence="5" type="ORF">FHS09_000198</name>
</gene>
<dbReference type="EMBL" id="JACHWZ010000001">
    <property type="protein sequence ID" value="MBB3059397.1"/>
    <property type="molecule type" value="Genomic_DNA"/>
</dbReference>
<name>A0A7W4Z7D8_9GAMM</name>
<keyword evidence="3" id="KW-0732">Signal</keyword>
<evidence type="ECO:0000256" key="2">
    <source>
        <dbReference type="SAM" id="MobiDB-lite"/>
    </source>
</evidence>
<evidence type="ECO:0000256" key="1">
    <source>
        <dbReference type="PROSITE-ProRule" id="PRU01360"/>
    </source>
</evidence>
<dbReference type="RefSeq" id="WP_221191716.1">
    <property type="nucleotide sequence ID" value="NZ_JACHWZ010000001.1"/>
</dbReference>
<dbReference type="AlphaFoldDB" id="A0A7W4Z7D8"/>
<reference evidence="5 6" key="1">
    <citation type="submission" date="2020-08" db="EMBL/GenBank/DDBJ databases">
        <title>Genomic Encyclopedia of Type Strains, Phase III (KMG-III): the genomes of soil and plant-associated and newly described type strains.</title>
        <authorList>
            <person name="Whitman W."/>
        </authorList>
    </citation>
    <scope>NUCLEOTIDE SEQUENCE [LARGE SCALE GENOMIC DNA]</scope>
    <source>
        <strain evidence="5 6">CECT 8799</strain>
    </source>
</reference>
<evidence type="ECO:0000256" key="3">
    <source>
        <dbReference type="SAM" id="SignalP"/>
    </source>
</evidence>
<comment type="caution">
    <text evidence="5">The sequence shown here is derived from an EMBL/GenBank/DDBJ whole genome shotgun (WGS) entry which is preliminary data.</text>
</comment>
<keyword evidence="1" id="KW-0813">Transport</keyword>
<feature type="domain" description="TonB-dependent receptor plug" evidence="4">
    <location>
        <begin position="54"/>
        <end position="157"/>
    </location>
</feature>
<keyword evidence="5" id="KW-0675">Receptor</keyword>
<dbReference type="Pfam" id="PF07715">
    <property type="entry name" value="Plug"/>
    <property type="match status" value="1"/>
</dbReference>
<dbReference type="Gene3D" id="2.170.130.10">
    <property type="entry name" value="TonB-dependent receptor, plug domain"/>
    <property type="match status" value="1"/>
</dbReference>
<accession>A0A7W4Z7D8</accession>
<feature type="chain" id="PRO_5031227539" evidence="3">
    <location>
        <begin position="29"/>
        <end position="165"/>
    </location>
</feature>
<evidence type="ECO:0000313" key="6">
    <source>
        <dbReference type="Proteomes" id="UP000535937"/>
    </source>
</evidence>
<dbReference type="PANTHER" id="PTHR32552">
    <property type="entry name" value="FERRICHROME IRON RECEPTOR-RELATED"/>
    <property type="match status" value="1"/>
</dbReference>
<comment type="subcellular location">
    <subcellularLocation>
        <location evidence="1">Cell outer membrane</location>
        <topology evidence="1">Multi-pass membrane protein</topology>
    </subcellularLocation>
</comment>
<protein>
    <submittedName>
        <fullName evidence="5">Outer membrane receptor protein involved in Fe transport</fullName>
    </submittedName>
</protein>
<evidence type="ECO:0000313" key="5">
    <source>
        <dbReference type="EMBL" id="MBB3059397.1"/>
    </source>
</evidence>
<sequence length="165" mass="17689">MKTKPKLPSRHLAFAGVIFLLGSPSLLAGDYSQQELEEVVVVSKKQPYRGDTPLESLPQAIRVLSGDSLAEMGVVEFQGALDFASGVARQNNFGGLWDSFAVRGFAGDENVPSGYLINGFNAGRGFSGLRDISNIERIEVMKGPGSALYGRSEPGGTIPNRRSTR</sequence>
<dbReference type="SUPFAM" id="SSF56935">
    <property type="entry name" value="Porins"/>
    <property type="match status" value="1"/>
</dbReference>
<keyword evidence="1" id="KW-0998">Cell outer membrane</keyword>
<feature type="region of interest" description="Disordered" evidence="2">
    <location>
        <begin position="146"/>
        <end position="165"/>
    </location>
</feature>
<dbReference type="PANTHER" id="PTHR32552:SF90">
    <property type="entry name" value="METAL-PSEUDOPALINE RECEPTOR CNTO"/>
    <property type="match status" value="1"/>
</dbReference>
<organism evidence="5 6">
    <name type="scientific">Microbulbifer rhizosphaerae</name>
    <dbReference type="NCBI Taxonomy" id="1562603"/>
    <lineage>
        <taxon>Bacteria</taxon>
        <taxon>Pseudomonadati</taxon>
        <taxon>Pseudomonadota</taxon>
        <taxon>Gammaproteobacteria</taxon>
        <taxon>Cellvibrionales</taxon>
        <taxon>Microbulbiferaceae</taxon>
        <taxon>Microbulbifer</taxon>
    </lineage>
</organism>
<dbReference type="GO" id="GO:0009279">
    <property type="term" value="C:cell outer membrane"/>
    <property type="evidence" value="ECO:0007669"/>
    <property type="project" value="UniProtKB-SubCell"/>
</dbReference>
<dbReference type="PROSITE" id="PS52016">
    <property type="entry name" value="TONB_DEPENDENT_REC_3"/>
    <property type="match status" value="1"/>
</dbReference>
<dbReference type="InterPro" id="IPR039426">
    <property type="entry name" value="TonB-dep_rcpt-like"/>
</dbReference>
<dbReference type="InterPro" id="IPR037066">
    <property type="entry name" value="Plug_dom_sf"/>
</dbReference>